<dbReference type="GeneID" id="43594507"/>
<dbReference type="OrthoDB" id="5415592at2759"/>
<keyword evidence="3" id="KW-0964">Secreted</keyword>
<evidence type="ECO:0000313" key="9">
    <source>
        <dbReference type="EMBL" id="RDL41679.1"/>
    </source>
</evidence>
<evidence type="ECO:0000256" key="6">
    <source>
        <dbReference type="SAM" id="MobiDB-lite"/>
    </source>
</evidence>
<feature type="compositionally biased region" description="Gly residues" evidence="6">
    <location>
        <begin position="293"/>
        <end position="318"/>
    </location>
</feature>
<comment type="similarity">
    <text evidence="5">Belongs to the PIR protein family.</text>
</comment>
<name>A0A370U1L8_9HELO</name>
<dbReference type="GO" id="GO:0005199">
    <property type="term" value="F:structural constituent of cell wall"/>
    <property type="evidence" value="ECO:0007669"/>
    <property type="project" value="TreeGrafter"/>
</dbReference>
<feature type="compositionally biased region" description="Gly residues" evidence="6">
    <location>
        <begin position="235"/>
        <end position="284"/>
    </location>
</feature>
<evidence type="ECO:0000259" key="8">
    <source>
        <dbReference type="Pfam" id="PF22799"/>
    </source>
</evidence>
<dbReference type="InterPro" id="IPR051153">
    <property type="entry name" value="Yeast_CWMannoprotein_PIR"/>
</dbReference>
<protein>
    <recommendedName>
        <fullName evidence="8">Cell wall mannoprotein PIR1-like C-terminal domain-containing protein</fullName>
    </recommendedName>
</protein>
<keyword evidence="10" id="KW-1185">Reference proteome</keyword>
<feature type="region of interest" description="Disordered" evidence="6">
    <location>
        <begin position="158"/>
        <end position="329"/>
    </location>
</feature>
<dbReference type="GO" id="GO:0009277">
    <property type="term" value="C:fungal-type cell wall"/>
    <property type="evidence" value="ECO:0007669"/>
    <property type="project" value="TreeGrafter"/>
</dbReference>
<dbReference type="Proteomes" id="UP000254866">
    <property type="component" value="Unassembled WGS sequence"/>
</dbReference>
<dbReference type="EMBL" id="NPIC01000001">
    <property type="protein sequence ID" value="RDL41679.1"/>
    <property type="molecule type" value="Genomic_DNA"/>
</dbReference>
<dbReference type="GO" id="GO:0031505">
    <property type="term" value="P:fungal-type cell wall organization"/>
    <property type="evidence" value="ECO:0007669"/>
    <property type="project" value="TreeGrafter"/>
</dbReference>
<dbReference type="Pfam" id="PF22799">
    <property type="entry name" value="PIR1-like_C"/>
    <property type="match status" value="1"/>
</dbReference>
<evidence type="ECO:0000256" key="7">
    <source>
        <dbReference type="SAM" id="SignalP"/>
    </source>
</evidence>
<gene>
    <name evidence="9" type="ORF">BP5553_01658</name>
</gene>
<feature type="compositionally biased region" description="Gly residues" evidence="6">
    <location>
        <begin position="158"/>
        <end position="180"/>
    </location>
</feature>
<evidence type="ECO:0000313" key="10">
    <source>
        <dbReference type="Proteomes" id="UP000254866"/>
    </source>
</evidence>
<reference evidence="9 10" key="1">
    <citation type="journal article" date="2018" name="IMA Fungus">
        <title>IMA Genome-F 9: Draft genome sequence of Annulohypoxylon stygium, Aspergillus mulundensis, Berkeleyomyces basicola (syn. Thielaviopsis basicola), Ceratocystis smalleyi, two Cercospora beticola strains, Coleophoma cylindrospora, Fusarium fracticaudum, Phialophora cf. hyalina, and Morchella septimelata.</title>
        <authorList>
            <person name="Wingfield B.D."/>
            <person name="Bills G.F."/>
            <person name="Dong Y."/>
            <person name="Huang W."/>
            <person name="Nel W.J."/>
            <person name="Swalarsk-Parry B.S."/>
            <person name="Vaghefi N."/>
            <person name="Wilken P.M."/>
            <person name="An Z."/>
            <person name="de Beer Z.W."/>
            <person name="De Vos L."/>
            <person name="Chen L."/>
            <person name="Duong T.A."/>
            <person name="Gao Y."/>
            <person name="Hammerbacher A."/>
            <person name="Kikkert J.R."/>
            <person name="Li Y."/>
            <person name="Li H."/>
            <person name="Li K."/>
            <person name="Li Q."/>
            <person name="Liu X."/>
            <person name="Ma X."/>
            <person name="Naidoo K."/>
            <person name="Pethybridge S.J."/>
            <person name="Sun J."/>
            <person name="Steenkamp E.T."/>
            <person name="van der Nest M.A."/>
            <person name="van Wyk S."/>
            <person name="Wingfield M.J."/>
            <person name="Xiong C."/>
            <person name="Yue Q."/>
            <person name="Zhang X."/>
        </authorList>
    </citation>
    <scope>NUCLEOTIDE SEQUENCE [LARGE SCALE GENOMIC DNA]</scope>
    <source>
        <strain evidence="9 10">BP 5553</strain>
    </source>
</reference>
<feature type="signal peptide" evidence="7">
    <location>
        <begin position="1"/>
        <end position="16"/>
    </location>
</feature>
<evidence type="ECO:0000256" key="3">
    <source>
        <dbReference type="ARBA" id="ARBA00022525"/>
    </source>
</evidence>
<feature type="chain" id="PRO_5016819692" description="Cell wall mannoprotein PIR1-like C-terminal domain-containing protein" evidence="7">
    <location>
        <begin position="17"/>
        <end position="373"/>
    </location>
</feature>
<feature type="compositionally biased region" description="Gly residues" evidence="6">
    <location>
        <begin position="190"/>
        <end position="226"/>
    </location>
</feature>
<comment type="caution">
    <text evidence="9">The sequence shown here is derived from an EMBL/GenBank/DDBJ whole genome shotgun (WGS) entry which is preliminary data.</text>
</comment>
<sequence>MRTTIAFAALAAAAAAAPQGGTTPSGDCTSSSPGKFLIQSDTSASAKRDIRNSTDCSVEGTLTVELSDGKLTDSQGRTGYIAANNQFQFDNPPQPDALATDGWSVCKNQTLELKGSPDFFQCDSGGFFNIYNKHLTDQCIPTLLNLLPCEGSGADTGGGGGVGNSTGGSGGGSGSGGGVGASQIADGQVQAGGQGGQGGGGSGGQAGGGQAGGGQAGGGQPGGGGASQIPDGQVQTGGGGGTGQGGGQPGGGQPGGGQPGGGQPGGGQPGGGQPGGGQAGGGGASQIPDGQIQTGGGGGSGQGGGGSGQGGGGGGGTAGQKPDGQPGVHARALIESPDGKIHLRSTSSAGASIKMLGSQSAAIIVAVVAVVLL</sequence>
<dbReference type="AlphaFoldDB" id="A0A370U1L8"/>
<accession>A0A370U1L8</accession>
<evidence type="ECO:0000256" key="5">
    <source>
        <dbReference type="ARBA" id="ARBA00038219"/>
    </source>
</evidence>
<dbReference type="STRING" id="2656787.A0A370U1L8"/>
<evidence type="ECO:0000256" key="4">
    <source>
        <dbReference type="ARBA" id="ARBA00022729"/>
    </source>
</evidence>
<feature type="domain" description="Cell wall mannoprotein PIR1-like C-terminal" evidence="8">
    <location>
        <begin position="69"/>
        <end position="141"/>
    </location>
</feature>
<keyword evidence="2" id="KW-0134">Cell wall</keyword>
<keyword evidence="4 7" id="KW-0732">Signal</keyword>
<dbReference type="InterPro" id="IPR054508">
    <property type="entry name" value="PIR1-like_C"/>
</dbReference>
<dbReference type="PANTHER" id="PTHR47254:SF1">
    <property type="entry name" value="CELL WALL MANNOPROTEIN CIS3-RELATED"/>
    <property type="match status" value="1"/>
</dbReference>
<dbReference type="RefSeq" id="XP_031874335.1">
    <property type="nucleotide sequence ID" value="XM_032010281.1"/>
</dbReference>
<organism evidence="9 10">
    <name type="scientific">Venustampulla echinocandica</name>
    <dbReference type="NCBI Taxonomy" id="2656787"/>
    <lineage>
        <taxon>Eukaryota</taxon>
        <taxon>Fungi</taxon>
        <taxon>Dikarya</taxon>
        <taxon>Ascomycota</taxon>
        <taxon>Pezizomycotina</taxon>
        <taxon>Leotiomycetes</taxon>
        <taxon>Helotiales</taxon>
        <taxon>Pleuroascaceae</taxon>
        <taxon>Venustampulla</taxon>
    </lineage>
</organism>
<proteinExistence type="inferred from homology"/>
<comment type="subcellular location">
    <subcellularLocation>
        <location evidence="1">Secreted</location>
        <location evidence="1">Cell wall</location>
    </subcellularLocation>
</comment>
<dbReference type="PANTHER" id="PTHR47254">
    <property type="entry name" value="CELL WALL MANNOPROTEIN CIS3-RELATED"/>
    <property type="match status" value="1"/>
</dbReference>
<evidence type="ECO:0000256" key="1">
    <source>
        <dbReference type="ARBA" id="ARBA00004191"/>
    </source>
</evidence>
<evidence type="ECO:0000256" key="2">
    <source>
        <dbReference type="ARBA" id="ARBA00022512"/>
    </source>
</evidence>